<gene>
    <name evidence="1" type="ORF">METZ01_LOCUS212668</name>
</gene>
<dbReference type="PANTHER" id="PTHR12558">
    <property type="entry name" value="CELL DIVISION CYCLE 16,23,27"/>
    <property type="match status" value="1"/>
</dbReference>
<accession>A0A382FBX7</accession>
<protein>
    <submittedName>
        <fullName evidence="1">Uncharacterized protein</fullName>
    </submittedName>
</protein>
<dbReference type="AlphaFoldDB" id="A0A382FBX7"/>
<dbReference type="InterPro" id="IPR019734">
    <property type="entry name" value="TPR_rpt"/>
</dbReference>
<name>A0A382FBX7_9ZZZZ</name>
<dbReference type="PROSITE" id="PS51257">
    <property type="entry name" value="PROKAR_LIPOPROTEIN"/>
    <property type="match status" value="1"/>
</dbReference>
<dbReference type="PANTHER" id="PTHR12558:SF13">
    <property type="entry name" value="CELL DIVISION CYCLE PROTEIN 27 HOMOLOG"/>
    <property type="match status" value="1"/>
</dbReference>
<dbReference type="EMBL" id="UINC01048810">
    <property type="protein sequence ID" value="SVB59814.1"/>
    <property type="molecule type" value="Genomic_DNA"/>
</dbReference>
<sequence length="266" mass="29662">MKMDNSRQLATGFLVLGCIVSVVLAGCVVGPQAGNEEKASRLDRSLYQAAQSFERRLDYATAVRYYRKLYQRDTKAVKAVVGLSSGLRRLQQSREAQAIVLRALADAPKDVDLRAEQGKIQLALGEPLKAIESLSLVDTEIKGGRWDIKVAMAIAYDRLGMYEQAERRYRQALDLSPENPVIMNNFSLSLAQAGNLSEALEILERAAALPEATPRMRQNLALLYAMKGNLTLAEMYVRRDMPPNIADHNMAYYRKLRANLTPSATR</sequence>
<dbReference type="SMART" id="SM00028">
    <property type="entry name" value="TPR"/>
    <property type="match status" value="3"/>
</dbReference>
<dbReference type="Pfam" id="PF14559">
    <property type="entry name" value="TPR_19"/>
    <property type="match status" value="1"/>
</dbReference>
<reference evidence="1" key="1">
    <citation type="submission" date="2018-05" db="EMBL/GenBank/DDBJ databases">
        <authorList>
            <person name="Lanie J.A."/>
            <person name="Ng W.-L."/>
            <person name="Kazmierczak K.M."/>
            <person name="Andrzejewski T.M."/>
            <person name="Davidsen T.M."/>
            <person name="Wayne K.J."/>
            <person name="Tettelin H."/>
            <person name="Glass J.I."/>
            <person name="Rusch D."/>
            <person name="Podicherti R."/>
            <person name="Tsui H.-C.T."/>
            <person name="Winkler M.E."/>
        </authorList>
    </citation>
    <scope>NUCLEOTIDE SEQUENCE</scope>
</reference>
<dbReference type="Gene3D" id="1.25.40.10">
    <property type="entry name" value="Tetratricopeptide repeat domain"/>
    <property type="match status" value="2"/>
</dbReference>
<dbReference type="SUPFAM" id="SSF48452">
    <property type="entry name" value="TPR-like"/>
    <property type="match status" value="1"/>
</dbReference>
<dbReference type="InterPro" id="IPR011990">
    <property type="entry name" value="TPR-like_helical_dom_sf"/>
</dbReference>
<proteinExistence type="predicted"/>
<dbReference type="Pfam" id="PF13432">
    <property type="entry name" value="TPR_16"/>
    <property type="match status" value="1"/>
</dbReference>
<dbReference type="PROSITE" id="PS50005">
    <property type="entry name" value="TPR"/>
    <property type="match status" value="1"/>
</dbReference>
<evidence type="ECO:0000313" key="1">
    <source>
        <dbReference type="EMBL" id="SVB59814.1"/>
    </source>
</evidence>
<organism evidence="1">
    <name type="scientific">marine metagenome</name>
    <dbReference type="NCBI Taxonomy" id="408172"/>
    <lineage>
        <taxon>unclassified sequences</taxon>
        <taxon>metagenomes</taxon>
        <taxon>ecological metagenomes</taxon>
    </lineage>
</organism>